<evidence type="ECO:0000313" key="2">
    <source>
        <dbReference type="EMBL" id="ACK71001.1"/>
    </source>
</evidence>
<dbReference type="AlphaFoldDB" id="B7KKN2"/>
<dbReference type="eggNOG" id="COG3706">
    <property type="taxonomic scope" value="Bacteria"/>
</dbReference>
<name>B7KKN2_GLOC7</name>
<sequence length="360" mass="41468">MTFNGKSIQSNVFDYSSLSQEKRQFVQEKTDEIKNLIRRTAQNVIDIGQKLLEVKEQVGHGYFLNWLKTEFNWSVSTATKMMQASEKFKNVNFTNLNFSPSALYLLAAPSVDDEIREEALVLAESGTKINYSLARNLIRHYKYTTNSLTQKDFILDLKKSDDNDNRVLAQTLKQTFVDAKSISIEETCFSSNSNIIVPMVDFDFFNHYLFREWLRASREKVFLSLILGNLANLHFYNNKLPYISRHESGQLLISILNKTLKRSTDLYTFYDEEKFLLLLSNTPLDGALQIAKTVKKQFEMRQSQISSEHKSLIDTCTLNLIVCSLVPSNDLSVNFLLSVLEQELINIQIQGEESISIKQF</sequence>
<feature type="domain" description="GGDEF" evidence="1">
    <location>
        <begin position="221"/>
        <end position="360"/>
    </location>
</feature>
<keyword evidence="3" id="KW-1185">Reference proteome</keyword>
<dbReference type="InterPro" id="IPR021451">
    <property type="entry name" value="DUF3102"/>
</dbReference>
<protein>
    <submittedName>
        <fullName evidence="2">Diguanylate cyclase</fullName>
    </submittedName>
</protein>
<dbReference type="InterPro" id="IPR029787">
    <property type="entry name" value="Nucleotide_cyclase"/>
</dbReference>
<dbReference type="EMBL" id="CP001291">
    <property type="protein sequence ID" value="ACK71001.1"/>
    <property type="molecule type" value="Genomic_DNA"/>
</dbReference>
<dbReference type="HOGENOM" id="CLU_801049_0_0_3"/>
<dbReference type="Pfam" id="PF00990">
    <property type="entry name" value="GGDEF"/>
    <property type="match status" value="1"/>
</dbReference>
<dbReference type="PROSITE" id="PS50887">
    <property type="entry name" value="GGDEF"/>
    <property type="match status" value="1"/>
</dbReference>
<organism evidence="2 3">
    <name type="scientific">Gloeothece citriformis (strain PCC 7424)</name>
    <name type="common">Cyanothece sp. (strain PCC 7424)</name>
    <dbReference type="NCBI Taxonomy" id="65393"/>
    <lineage>
        <taxon>Bacteria</taxon>
        <taxon>Bacillati</taxon>
        <taxon>Cyanobacteriota</taxon>
        <taxon>Cyanophyceae</taxon>
        <taxon>Oscillatoriophycideae</taxon>
        <taxon>Chroococcales</taxon>
        <taxon>Aphanothecaceae</taxon>
        <taxon>Gloeothece</taxon>
        <taxon>Gloeothece citriformis</taxon>
    </lineage>
</organism>
<dbReference type="Pfam" id="PF11300">
    <property type="entry name" value="DUF3102"/>
    <property type="match status" value="1"/>
</dbReference>
<dbReference type="KEGG" id="cyc:PCC7424_2587"/>
<dbReference type="SUPFAM" id="SSF55073">
    <property type="entry name" value="Nucleotide cyclase"/>
    <property type="match status" value="1"/>
</dbReference>
<gene>
    <name evidence="2" type="ordered locus">PCC7424_2587</name>
</gene>
<reference evidence="3" key="1">
    <citation type="journal article" date="2011" name="MBio">
        <title>Novel metabolic attributes of the genus Cyanothece, comprising a group of unicellular nitrogen-fixing Cyanobacteria.</title>
        <authorList>
            <person name="Bandyopadhyay A."/>
            <person name="Elvitigala T."/>
            <person name="Welsh E."/>
            <person name="Stockel J."/>
            <person name="Liberton M."/>
            <person name="Min H."/>
            <person name="Sherman L.A."/>
            <person name="Pakrasi H.B."/>
        </authorList>
    </citation>
    <scope>NUCLEOTIDE SEQUENCE [LARGE SCALE GENOMIC DNA]</scope>
    <source>
        <strain evidence="3">PCC 7424</strain>
    </source>
</reference>
<proteinExistence type="predicted"/>
<dbReference type="InterPro" id="IPR000160">
    <property type="entry name" value="GGDEF_dom"/>
</dbReference>
<accession>B7KKN2</accession>
<dbReference type="OrthoDB" id="479904at2"/>
<evidence type="ECO:0000259" key="1">
    <source>
        <dbReference type="PROSITE" id="PS50887"/>
    </source>
</evidence>
<evidence type="ECO:0000313" key="3">
    <source>
        <dbReference type="Proteomes" id="UP000002384"/>
    </source>
</evidence>
<dbReference type="Proteomes" id="UP000002384">
    <property type="component" value="Chromosome"/>
</dbReference>
<dbReference type="RefSeq" id="WP_015954604.1">
    <property type="nucleotide sequence ID" value="NC_011729.1"/>
</dbReference>
<dbReference type="InterPro" id="IPR043128">
    <property type="entry name" value="Rev_trsase/Diguanyl_cyclase"/>
</dbReference>
<dbReference type="Gene3D" id="3.30.70.270">
    <property type="match status" value="1"/>
</dbReference>
<dbReference type="STRING" id="65393.PCC7424_2587"/>